<dbReference type="InterPro" id="IPR005532">
    <property type="entry name" value="SUMF_dom"/>
</dbReference>
<dbReference type="EMBL" id="JAMZMM010000661">
    <property type="protein sequence ID" value="MCP2732563.1"/>
    <property type="molecule type" value="Genomic_DNA"/>
</dbReference>
<dbReference type="Pfam" id="PF03781">
    <property type="entry name" value="FGE-sulfatase"/>
    <property type="match status" value="1"/>
</dbReference>
<dbReference type="InterPro" id="IPR016187">
    <property type="entry name" value="CTDL_fold"/>
</dbReference>
<reference evidence="2" key="1">
    <citation type="submission" date="2022-06" db="EMBL/GenBank/DDBJ databases">
        <title>New cyanobacteria of genus Symplocastrum in benthos of Lake Baikal.</title>
        <authorList>
            <person name="Sorokovikova E."/>
            <person name="Tikhonova I."/>
            <person name="Krasnopeev A."/>
            <person name="Evseev P."/>
            <person name="Gladkikh A."/>
            <person name="Belykh O."/>
        </authorList>
    </citation>
    <scope>NUCLEOTIDE SEQUENCE</scope>
    <source>
        <strain evidence="2">BBK-W-15</strain>
    </source>
</reference>
<evidence type="ECO:0000313" key="3">
    <source>
        <dbReference type="Proteomes" id="UP001204953"/>
    </source>
</evidence>
<accession>A0AAE3GZB0</accession>
<name>A0AAE3GZB0_9CYAN</name>
<evidence type="ECO:0000259" key="1">
    <source>
        <dbReference type="Pfam" id="PF03781"/>
    </source>
</evidence>
<keyword evidence="3" id="KW-1185">Reference proteome</keyword>
<evidence type="ECO:0000313" key="2">
    <source>
        <dbReference type="EMBL" id="MCP2732563.1"/>
    </source>
</evidence>
<organism evidence="2 3">
    <name type="scientific">Limnofasciculus baicalensis BBK-W-15</name>
    <dbReference type="NCBI Taxonomy" id="2699891"/>
    <lineage>
        <taxon>Bacteria</taxon>
        <taxon>Bacillati</taxon>
        <taxon>Cyanobacteriota</taxon>
        <taxon>Cyanophyceae</taxon>
        <taxon>Coleofasciculales</taxon>
        <taxon>Coleofasciculaceae</taxon>
        <taxon>Limnofasciculus</taxon>
        <taxon>Limnofasciculus baicalensis</taxon>
    </lineage>
</organism>
<dbReference type="Proteomes" id="UP001204953">
    <property type="component" value="Unassembled WGS sequence"/>
</dbReference>
<feature type="non-terminal residue" evidence="2">
    <location>
        <position position="1"/>
    </location>
</feature>
<comment type="caution">
    <text evidence="2">The sequence shown here is derived from an EMBL/GenBank/DDBJ whole genome shotgun (WGS) entry which is preliminary data.</text>
</comment>
<dbReference type="InterPro" id="IPR051043">
    <property type="entry name" value="Sulfatase_Mod_Factor_Kinase"/>
</dbReference>
<dbReference type="AlphaFoldDB" id="A0AAE3GZB0"/>
<gene>
    <name evidence="2" type="ORF">NJ959_29465</name>
</gene>
<feature type="domain" description="Sulfatase-modifying factor enzyme-like" evidence="1">
    <location>
        <begin position="106"/>
        <end position="340"/>
    </location>
</feature>
<dbReference type="GO" id="GO:0120147">
    <property type="term" value="F:formylglycine-generating oxidase activity"/>
    <property type="evidence" value="ECO:0007669"/>
    <property type="project" value="TreeGrafter"/>
</dbReference>
<dbReference type="SUPFAM" id="SSF56436">
    <property type="entry name" value="C-type lectin-like"/>
    <property type="match status" value="1"/>
</dbReference>
<dbReference type="InterPro" id="IPR042095">
    <property type="entry name" value="SUMF_sf"/>
</dbReference>
<dbReference type="PANTHER" id="PTHR23150">
    <property type="entry name" value="SULFATASE MODIFYING FACTOR 1, 2"/>
    <property type="match status" value="1"/>
</dbReference>
<dbReference type="PANTHER" id="PTHR23150:SF19">
    <property type="entry name" value="FORMYLGLYCINE-GENERATING ENZYME"/>
    <property type="match status" value="1"/>
</dbReference>
<sequence length="342" mass="38183">TNPPSVTSVTPSVAKYLSSKLGRRKIIQLAGLGSMVAVGAIAYDRLIKDIIFPGSGNGDKSPTTNLSLQSFDFNVITLDSQGREATRNRRSANFFPQDLGNGITLEMVAIPGGTFTMGSPTSEAERWDNESPQHSVTISPFYMGKYTVTQAQWRVVAALPKVNRDLSSDPSRFKGDNLPVEKITWLDATEFCARLSKYTGRNYRLPTEAEWEYACRAGTNTPFHFGETINTDCVNYNGNYPYGSAPKGEDRQKTTPVGSFQVANNFGLYDMHGNVWEWCQDYYHGGYQNAPSDGSTNENNSQYRLLRGGSWIILGRYCRSANRNRYEPDFRDNFIGFRLVVS</sequence>
<dbReference type="RefSeq" id="WP_254015270.1">
    <property type="nucleotide sequence ID" value="NZ_JAMZMM010000661.1"/>
</dbReference>
<proteinExistence type="predicted"/>
<dbReference type="Gene3D" id="3.90.1580.10">
    <property type="entry name" value="paralog of FGE (formylglycine-generating enzyme)"/>
    <property type="match status" value="1"/>
</dbReference>
<protein>
    <submittedName>
        <fullName evidence="2">Formylglycine-generating enzyme family protein</fullName>
    </submittedName>
</protein>